<keyword evidence="6" id="KW-0805">Transcription regulation</keyword>
<dbReference type="RefSeq" id="WP_177670852.1">
    <property type="nucleotide sequence ID" value="NZ_JACRSY010000021.1"/>
</dbReference>
<evidence type="ECO:0000256" key="9">
    <source>
        <dbReference type="ARBA" id="ARBA00024867"/>
    </source>
</evidence>
<dbReference type="SUPFAM" id="SSF52172">
    <property type="entry name" value="CheY-like"/>
    <property type="match status" value="1"/>
</dbReference>
<comment type="subcellular location">
    <subcellularLocation>
        <location evidence="1">Cytoplasm</location>
    </subcellularLocation>
</comment>
<evidence type="ECO:0000259" key="12">
    <source>
        <dbReference type="PROSITE" id="PS50110"/>
    </source>
</evidence>
<reference evidence="13" key="1">
    <citation type="submission" date="2020-08" db="EMBL/GenBank/DDBJ databases">
        <title>Genome public.</title>
        <authorList>
            <person name="Liu C."/>
            <person name="Sun Q."/>
        </authorList>
    </citation>
    <scope>NUCLEOTIDE SEQUENCE</scope>
    <source>
        <strain evidence="13">NSJ-12</strain>
    </source>
</reference>
<dbReference type="PROSITE" id="PS50110">
    <property type="entry name" value="RESPONSE_REGULATORY"/>
    <property type="match status" value="1"/>
</dbReference>
<dbReference type="GO" id="GO:0043565">
    <property type="term" value="F:sequence-specific DNA binding"/>
    <property type="evidence" value="ECO:0007669"/>
    <property type="project" value="InterPro"/>
</dbReference>
<dbReference type="InterPro" id="IPR009057">
    <property type="entry name" value="Homeodomain-like_sf"/>
</dbReference>
<keyword evidence="5" id="KW-0902">Two-component regulatory system</keyword>
<keyword evidence="8" id="KW-0804">Transcription</keyword>
<dbReference type="AlphaFoldDB" id="A0A926EHN7"/>
<evidence type="ECO:0000256" key="10">
    <source>
        <dbReference type="PROSITE-ProRule" id="PRU00169"/>
    </source>
</evidence>
<dbReference type="GO" id="GO:0000160">
    <property type="term" value="P:phosphorelay signal transduction system"/>
    <property type="evidence" value="ECO:0007669"/>
    <property type="project" value="UniProtKB-KW"/>
</dbReference>
<dbReference type="InterPro" id="IPR051552">
    <property type="entry name" value="HptR"/>
</dbReference>
<dbReference type="GO" id="GO:0005737">
    <property type="term" value="C:cytoplasm"/>
    <property type="evidence" value="ECO:0007669"/>
    <property type="project" value="UniProtKB-SubCell"/>
</dbReference>
<dbReference type="Proteomes" id="UP000655830">
    <property type="component" value="Unassembled WGS sequence"/>
</dbReference>
<keyword evidence="4 10" id="KW-0597">Phosphoprotein</keyword>
<organism evidence="13 14">
    <name type="scientific">Zhenhengia yiwuensis</name>
    <dbReference type="NCBI Taxonomy" id="2763666"/>
    <lineage>
        <taxon>Bacteria</taxon>
        <taxon>Bacillati</taxon>
        <taxon>Bacillota</taxon>
        <taxon>Clostridia</taxon>
        <taxon>Lachnospirales</taxon>
        <taxon>Lachnospiraceae</taxon>
        <taxon>Zhenhengia</taxon>
    </lineage>
</organism>
<keyword evidence="14" id="KW-1185">Reference proteome</keyword>
<comment type="caution">
    <text evidence="13">The sequence shown here is derived from an EMBL/GenBank/DDBJ whole genome shotgun (WGS) entry which is preliminary data.</text>
</comment>
<dbReference type="InterPro" id="IPR001789">
    <property type="entry name" value="Sig_transdc_resp-reg_receiver"/>
</dbReference>
<dbReference type="EMBL" id="JACRSY010000021">
    <property type="protein sequence ID" value="MBC8580453.1"/>
    <property type="molecule type" value="Genomic_DNA"/>
</dbReference>
<keyword evidence="3" id="KW-0963">Cytoplasm</keyword>
<dbReference type="InterPro" id="IPR018060">
    <property type="entry name" value="HTH_AraC"/>
</dbReference>
<dbReference type="InterPro" id="IPR020449">
    <property type="entry name" value="Tscrpt_reg_AraC-type_HTH"/>
</dbReference>
<dbReference type="SUPFAM" id="SSF46689">
    <property type="entry name" value="Homeodomain-like"/>
    <property type="match status" value="2"/>
</dbReference>
<dbReference type="InterPro" id="IPR011006">
    <property type="entry name" value="CheY-like_superfamily"/>
</dbReference>
<evidence type="ECO:0000313" key="14">
    <source>
        <dbReference type="Proteomes" id="UP000655830"/>
    </source>
</evidence>
<evidence type="ECO:0000256" key="5">
    <source>
        <dbReference type="ARBA" id="ARBA00023012"/>
    </source>
</evidence>
<dbReference type="PANTHER" id="PTHR42713">
    <property type="entry name" value="HISTIDINE KINASE-RELATED"/>
    <property type="match status" value="1"/>
</dbReference>
<dbReference type="PANTHER" id="PTHR42713:SF3">
    <property type="entry name" value="TRANSCRIPTIONAL REGULATORY PROTEIN HPTR"/>
    <property type="match status" value="1"/>
</dbReference>
<dbReference type="SMART" id="SM00448">
    <property type="entry name" value="REC"/>
    <property type="match status" value="1"/>
</dbReference>
<gene>
    <name evidence="13" type="ORF">H8718_13035</name>
</gene>
<evidence type="ECO:0000256" key="6">
    <source>
        <dbReference type="ARBA" id="ARBA00023015"/>
    </source>
</evidence>
<feature type="domain" description="HTH araC/xylS-type" evidence="11">
    <location>
        <begin position="435"/>
        <end position="533"/>
    </location>
</feature>
<dbReference type="PROSITE" id="PS01124">
    <property type="entry name" value="HTH_ARAC_FAMILY_2"/>
    <property type="match status" value="1"/>
</dbReference>
<comment type="function">
    <text evidence="9">May play the central regulatory role in sporulation. It may be an element of the effector pathway responsible for the activation of sporulation genes in response to nutritional stress. Spo0A may act in concert with spo0H (a sigma factor) to control the expression of some genes that are critical to the sporulation process.</text>
</comment>
<evidence type="ECO:0000256" key="1">
    <source>
        <dbReference type="ARBA" id="ARBA00004496"/>
    </source>
</evidence>
<feature type="domain" description="Response regulatory" evidence="12">
    <location>
        <begin position="4"/>
        <end position="121"/>
    </location>
</feature>
<dbReference type="Gene3D" id="3.40.50.2300">
    <property type="match status" value="1"/>
</dbReference>
<protein>
    <recommendedName>
        <fullName evidence="2">Stage 0 sporulation protein A homolog</fullName>
    </recommendedName>
</protein>
<feature type="modified residue" description="4-aspartylphosphate" evidence="10">
    <location>
        <position position="56"/>
    </location>
</feature>
<dbReference type="CDD" id="cd17536">
    <property type="entry name" value="REC_YesN-like"/>
    <property type="match status" value="1"/>
</dbReference>
<dbReference type="Gene3D" id="1.10.10.60">
    <property type="entry name" value="Homeodomain-like"/>
    <property type="match status" value="2"/>
</dbReference>
<evidence type="ECO:0000256" key="7">
    <source>
        <dbReference type="ARBA" id="ARBA00023125"/>
    </source>
</evidence>
<evidence type="ECO:0000313" key="13">
    <source>
        <dbReference type="EMBL" id="MBC8580453.1"/>
    </source>
</evidence>
<evidence type="ECO:0000259" key="11">
    <source>
        <dbReference type="PROSITE" id="PS01124"/>
    </source>
</evidence>
<dbReference type="GO" id="GO:0003700">
    <property type="term" value="F:DNA-binding transcription factor activity"/>
    <property type="evidence" value="ECO:0007669"/>
    <property type="project" value="InterPro"/>
</dbReference>
<proteinExistence type="predicted"/>
<dbReference type="Pfam" id="PF00072">
    <property type="entry name" value="Response_reg"/>
    <property type="match status" value="1"/>
</dbReference>
<sequence length="537" mass="62297">MSRRILIVDDETLIRQGIQARLEYLGFEFEKIQEADDGLKALSVLQEEEIDIVITDIRMADMSGLDFIRQAKPLYPHIQFMILSGYAEFSYAEQAIQLGVSAYLLKPISNDELKKVMNTALEELEKREEQYRILKKGERILKENEQYLLEKNLNALLHQLEPLEGEALSLKQSIEVYFPLQNRKLMTILINIDGDSYEKDSYHYQDNQLIRFAIRNIFNESNIKSDKIIINNLSNSNQLFAILSNTCGVTLRAEAEQLLSIVQGNLWNRMNISTSIGVSSIKDYLFIKGTKEAKKAFQQRLIHGNGNIYFYDDIRLLDVMQLPTAQLHMLNQYIERLDIGNIQFMINTIFSDENIRKYNISYIRMMWVRIIGIVLKSSNSILEKEPEKVEQLVFDVEELVSISSIKQLREHLWSVIVDCLNLESNVDATAKNKMKLAVKYITEHYNEDIAINDLAERFTMSPNYFSSVFKKETGQTTLNYIKELRLKKAKEYLVGSEKSVVDIAKEVGYEDSQYFFKVFKKATGQTPMQYRKSCSKL</sequence>
<accession>A0A926EHN7</accession>
<dbReference type="PRINTS" id="PR00032">
    <property type="entry name" value="HTHARAC"/>
</dbReference>
<evidence type="ECO:0000256" key="3">
    <source>
        <dbReference type="ARBA" id="ARBA00022490"/>
    </source>
</evidence>
<keyword evidence="7" id="KW-0238">DNA-binding</keyword>
<evidence type="ECO:0000256" key="2">
    <source>
        <dbReference type="ARBA" id="ARBA00018672"/>
    </source>
</evidence>
<name>A0A926EHN7_9FIRM</name>
<dbReference type="Pfam" id="PF12833">
    <property type="entry name" value="HTH_18"/>
    <property type="match status" value="1"/>
</dbReference>
<evidence type="ECO:0000256" key="8">
    <source>
        <dbReference type="ARBA" id="ARBA00023163"/>
    </source>
</evidence>
<evidence type="ECO:0000256" key="4">
    <source>
        <dbReference type="ARBA" id="ARBA00022553"/>
    </source>
</evidence>
<dbReference type="SMART" id="SM00342">
    <property type="entry name" value="HTH_ARAC"/>
    <property type="match status" value="1"/>
</dbReference>